<dbReference type="Pfam" id="PF08737">
    <property type="entry name" value="Rgp1"/>
    <property type="match status" value="1"/>
</dbReference>
<feature type="region of interest" description="Disordered" evidence="1">
    <location>
        <begin position="267"/>
        <end position="293"/>
    </location>
</feature>
<feature type="compositionally biased region" description="Pro residues" evidence="1">
    <location>
        <begin position="759"/>
        <end position="773"/>
    </location>
</feature>
<organism evidence="2 3">
    <name type="scientific">Coemansia brasiliensis</name>
    <dbReference type="NCBI Taxonomy" id="2650707"/>
    <lineage>
        <taxon>Eukaryota</taxon>
        <taxon>Fungi</taxon>
        <taxon>Fungi incertae sedis</taxon>
        <taxon>Zoopagomycota</taxon>
        <taxon>Kickxellomycotina</taxon>
        <taxon>Kickxellomycetes</taxon>
        <taxon>Kickxellales</taxon>
        <taxon>Kickxellaceae</taxon>
        <taxon>Coemansia</taxon>
    </lineage>
</organism>
<feature type="region of interest" description="Disordered" evidence="1">
    <location>
        <begin position="739"/>
        <end position="793"/>
    </location>
</feature>
<feature type="compositionally biased region" description="Polar residues" evidence="1">
    <location>
        <begin position="215"/>
        <end position="224"/>
    </location>
</feature>
<reference evidence="2" key="1">
    <citation type="submission" date="2022-07" db="EMBL/GenBank/DDBJ databases">
        <title>Phylogenomic reconstructions and comparative analyses of Kickxellomycotina fungi.</title>
        <authorList>
            <person name="Reynolds N.K."/>
            <person name="Stajich J.E."/>
            <person name="Barry K."/>
            <person name="Grigoriev I.V."/>
            <person name="Crous P."/>
            <person name="Smith M.E."/>
        </authorList>
    </citation>
    <scope>NUCLEOTIDE SEQUENCE</scope>
    <source>
        <strain evidence="2">NRRL 1566</strain>
    </source>
</reference>
<protein>
    <submittedName>
        <fullName evidence="2">Golgi membrane exchange factor (Ric1p-Rgp1p) subunit</fullName>
    </submittedName>
</protein>
<feature type="region of interest" description="Disordered" evidence="1">
    <location>
        <begin position="215"/>
        <end position="251"/>
    </location>
</feature>
<evidence type="ECO:0000256" key="1">
    <source>
        <dbReference type="SAM" id="MobiDB-lite"/>
    </source>
</evidence>
<accession>A0A9W8I647</accession>
<feature type="region of interest" description="Disordered" evidence="1">
    <location>
        <begin position="353"/>
        <end position="386"/>
    </location>
</feature>
<name>A0A9W8I647_9FUNG</name>
<feature type="compositionally biased region" description="Polar residues" evidence="1">
    <location>
        <begin position="191"/>
        <end position="200"/>
    </location>
</feature>
<sequence>MGLSITATFEKQGIYFAGDTLECHIRFENSQSAAAVPRDIASPALSSSGLLPQLGFGGLSSRRSSIYHAASRHSTSRPFAQRSTTAHNIGDALFPALDASSERSYGSGVAARDEDRRYSTPTGAEDGSHTLIAPPVPTAKYPGVVSTANGFSSTASMTPQQHQQDKASISPALGHSLPENNNSHNGRSDTVRQFPSSSGRKASVFGERILSGTFSERLQNNFSPTEPHRNIPSRKPSNAAPEGSLFPRLSTSSVLSTPTASLASWLPFGSRQPASDDQPVTRPGGPVSDAGSGSSFLGSLWKSLSPSLAHAQTSAEAESSIERLAIGFVEATGSLALSTSYIKPDQLGQLLKHKGTDYTAGPGIRSPPIGGGLGNRVPAASPTVHSASRTQKAIPILISSPAVLFSELELASGESQTFSIKVQLPQALPPSFRGRVSCITYDLVVVAKRNMLESSAFVVRIPFRVMAHVAEEAKPYSFGQPLRMPPDSIQLTFREAAPVSTPRNASPSPLVEDSGLPHLPSDAEMADESSVGASERENSVDELYEQLADSLFLRRCIDDVEQPAKSLESDEGHISSADSQDSTNVEETIKRNLLRVCQRRAPVEFTLSQGGRAVASIWLPRRTYQLGDMLTGRVHLHASRPCIYQVSIWLESVETIQDQFASFDSERNQELTRKIYAEHHQFCRCTNTLGFALASPSAAAPSFASEIMSNVWQLRVELFIGRSFERSFNDLALSATTPFPPLRHQQANSAYSRNALQPQSPPSPPAPLSPPPSDSGLPAANSRPSRARSSTIAESCAQRIAVSADKQLPPRLSIATDDRKASEFLLPRAPSITMRRRYDAVHEVPVQTLSCTVAVQMHPPPSRQLLPGHRDSYVVDLSKRT</sequence>
<dbReference type="AlphaFoldDB" id="A0A9W8I647"/>
<comment type="caution">
    <text evidence="2">The sequence shown here is derived from an EMBL/GenBank/DDBJ whole genome shotgun (WGS) entry which is preliminary data.</text>
</comment>
<evidence type="ECO:0000313" key="3">
    <source>
        <dbReference type="Proteomes" id="UP001139887"/>
    </source>
</evidence>
<feature type="compositionally biased region" description="Polar residues" evidence="1">
    <location>
        <begin position="745"/>
        <end position="754"/>
    </location>
</feature>
<feature type="region of interest" description="Disordered" evidence="1">
    <location>
        <begin position="104"/>
        <end position="134"/>
    </location>
</feature>
<dbReference type="EMBL" id="JANBUW010000483">
    <property type="protein sequence ID" value="KAJ2846668.1"/>
    <property type="molecule type" value="Genomic_DNA"/>
</dbReference>
<dbReference type="InterPro" id="IPR014848">
    <property type="entry name" value="Rgp1"/>
</dbReference>
<feature type="region of interest" description="Disordered" evidence="1">
    <location>
        <begin position="152"/>
        <end position="202"/>
    </location>
</feature>
<feature type="region of interest" description="Disordered" evidence="1">
    <location>
        <begin position="497"/>
        <end position="538"/>
    </location>
</feature>
<feature type="compositionally biased region" description="Low complexity" evidence="1">
    <location>
        <begin position="774"/>
        <end position="790"/>
    </location>
</feature>
<dbReference type="Proteomes" id="UP001139887">
    <property type="component" value="Unassembled WGS sequence"/>
</dbReference>
<proteinExistence type="predicted"/>
<dbReference type="OrthoDB" id="1918at2759"/>
<feature type="compositionally biased region" description="Polar residues" evidence="1">
    <location>
        <begin position="152"/>
        <end position="162"/>
    </location>
</feature>
<dbReference type="PANTHER" id="PTHR12507">
    <property type="entry name" value="REDUCED GROWTH PHENOTYPE 1 RGP1, YEAST -RELATED"/>
    <property type="match status" value="1"/>
</dbReference>
<keyword evidence="3" id="KW-1185">Reference proteome</keyword>
<feature type="region of interest" description="Disordered" evidence="1">
    <location>
        <begin position="564"/>
        <end position="585"/>
    </location>
</feature>
<evidence type="ECO:0000313" key="2">
    <source>
        <dbReference type="EMBL" id="KAJ2846668.1"/>
    </source>
</evidence>
<gene>
    <name evidence="2" type="primary">RGP1</name>
    <name evidence="2" type="ORF">IWW36_004240</name>
</gene>
<feature type="compositionally biased region" description="Polar residues" evidence="1">
    <location>
        <begin position="576"/>
        <end position="585"/>
    </location>
</feature>